<accession>A0A167P9V7</accession>
<dbReference type="OrthoDB" id="8118055at2759"/>
<dbReference type="InterPro" id="IPR036026">
    <property type="entry name" value="Seven-hairpin_glycosidases"/>
</dbReference>
<keyword evidence="12" id="KW-1185">Reference proteome</keyword>
<feature type="transmembrane region" description="Helical" evidence="10">
    <location>
        <begin position="12"/>
        <end position="33"/>
    </location>
</feature>
<dbReference type="GO" id="GO:0036503">
    <property type="term" value="P:ERAD pathway"/>
    <property type="evidence" value="ECO:0007669"/>
    <property type="project" value="UniProtKB-ARBA"/>
</dbReference>
<keyword evidence="7" id="KW-0479">Metal-binding</keyword>
<evidence type="ECO:0000256" key="1">
    <source>
        <dbReference type="ARBA" id="ARBA00001913"/>
    </source>
</evidence>
<evidence type="ECO:0000256" key="10">
    <source>
        <dbReference type="SAM" id="Phobius"/>
    </source>
</evidence>
<evidence type="ECO:0000256" key="8">
    <source>
        <dbReference type="PIRSR" id="PIRSR601382-3"/>
    </source>
</evidence>
<evidence type="ECO:0000256" key="7">
    <source>
        <dbReference type="PIRSR" id="PIRSR601382-2"/>
    </source>
</evidence>
<dbReference type="PANTHER" id="PTHR11742:SF29">
    <property type="entry name" value="ALPHA-1,2-MANNOSIDASE"/>
    <property type="match status" value="1"/>
</dbReference>
<keyword evidence="5 8" id="KW-1015">Disulfide bond</keyword>
<feature type="active site" description="Proton donor" evidence="6">
    <location>
        <position position="446"/>
    </location>
</feature>
<evidence type="ECO:0000256" key="3">
    <source>
        <dbReference type="ARBA" id="ARBA00007658"/>
    </source>
</evidence>
<organism evidence="11 12">
    <name type="scientific">Cordyceps fumosorosea (strain ARSEF 2679)</name>
    <name type="common">Isaria fumosorosea</name>
    <dbReference type="NCBI Taxonomy" id="1081104"/>
    <lineage>
        <taxon>Eukaryota</taxon>
        <taxon>Fungi</taxon>
        <taxon>Dikarya</taxon>
        <taxon>Ascomycota</taxon>
        <taxon>Pezizomycotina</taxon>
        <taxon>Sordariomycetes</taxon>
        <taxon>Hypocreomycetidae</taxon>
        <taxon>Hypocreales</taxon>
        <taxon>Cordycipitaceae</taxon>
        <taxon>Cordyceps</taxon>
    </lineage>
</organism>
<feature type="active site" evidence="6">
    <location>
        <position position="499"/>
    </location>
</feature>
<dbReference type="InterPro" id="IPR050749">
    <property type="entry name" value="Glycosyl_Hydrolase_47"/>
</dbReference>
<evidence type="ECO:0000313" key="12">
    <source>
        <dbReference type="Proteomes" id="UP000076744"/>
    </source>
</evidence>
<evidence type="ECO:0000313" key="11">
    <source>
        <dbReference type="EMBL" id="OAA56439.1"/>
    </source>
</evidence>
<dbReference type="FunFam" id="1.50.10.10:FF:000037">
    <property type="entry name" value="alpha-1,2-Mannosidase"/>
    <property type="match status" value="1"/>
</dbReference>
<dbReference type="EC" id="3.2.1.-" evidence="9"/>
<comment type="pathway">
    <text evidence="2">Protein modification; protein glycosylation.</text>
</comment>
<proteinExistence type="inferred from homology"/>
<dbReference type="SUPFAM" id="SSF48225">
    <property type="entry name" value="Seven-hairpin glycosidases"/>
    <property type="match status" value="1"/>
</dbReference>
<keyword evidence="10" id="KW-0472">Membrane</keyword>
<dbReference type="InterPro" id="IPR012341">
    <property type="entry name" value="6hp_glycosidase-like_sf"/>
</dbReference>
<dbReference type="RefSeq" id="XP_018701706.1">
    <property type="nucleotide sequence ID" value="XM_018851110.1"/>
</dbReference>
<keyword evidence="10" id="KW-1133">Transmembrane helix</keyword>
<dbReference type="AlphaFoldDB" id="A0A167P9V7"/>
<dbReference type="InterPro" id="IPR001382">
    <property type="entry name" value="Glyco_hydro_47"/>
</dbReference>
<dbReference type="GO" id="GO:0004571">
    <property type="term" value="F:mannosyl-oligosaccharide 1,2-alpha-mannosidase activity"/>
    <property type="evidence" value="ECO:0007669"/>
    <property type="project" value="InterPro"/>
</dbReference>
<keyword evidence="4 9" id="KW-0378">Hydrolase</keyword>
<dbReference type="EMBL" id="AZHB01000022">
    <property type="protein sequence ID" value="OAA56439.1"/>
    <property type="molecule type" value="Genomic_DNA"/>
</dbReference>
<dbReference type="Pfam" id="PF01532">
    <property type="entry name" value="Glyco_hydro_47"/>
    <property type="match status" value="1"/>
</dbReference>
<evidence type="ECO:0000256" key="4">
    <source>
        <dbReference type="ARBA" id="ARBA00022801"/>
    </source>
</evidence>
<evidence type="ECO:0000256" key="5">
    <source>
        <dbReference type="ARBA" id="ARBA00023157"/>
    </source>
</evidence>
<protein>
    <recommendedName>
        <fullName evidence="9">alpha-1,2-Mannosidase</fullName>
        <ecNumber evidence="9">3.2.1.-</ecNumber>
    </recommendedName>
</protein>
<sequence length="600" mass="67615">MLLAPRRYVRSILGGLVIFGLLYWGLLVTSPALGGATSHQASLEYFMNVEQHPDASPVIFKPSSFDWGQAPHRHLPPDNVTPLPADKARALPRVQHVFGPESPAAARVREKRRLAVSRVFQDDWASYRKFAWKMDALNPKSGTGKSQFSGWMATLVDGLDTLWMLGLRKEFDEALAVVAELDFGRSTDPRVNVFETTIRYLGGFLAAYDLSKREVLLKKAVELGDMLYSAFDTEHYLPVDFMQFETAKRGVGLEVESWVVSASPGTLSLEMTRLSQLTGDPKYYDVTNRLMELFRDQQNATRIPGLWPVWISMANRDTKSREDFTLGGSADSLYEYLPKMHALLGGGNPMYADMTRQFLDAATKELFFRPMLPGGEDILISGAAKVSDAGRVAFDPESEHLTCFIGGAVALAGKLLASPADVAVGAKLARGCAYAYHAFASGVMPERYNMVPCEPRLADACPWDEKRWEEGIKVRREYKETLPRGFTTAKDPRYLLRPEAIESLFLLYRMTGDVEYQESAWRMFEAVERHSRTTHGHAAILDVVGVYDEASRQKNLEDYMESFWFGETLKYFYLIFSPPDLINLDHYVFNTEAHPFKRPV</sequence>
<name>A0A167P9V7_CORFA</name>
<dbReference type="Proteomes" id="UP000076744">
    <property type="component" value="Unassembled WGS sequence"/>
</dbReference>
<keyword evidence="10" id="KW-0812">Transmembrane</keyword>
<feature type="active site" description="Proton donor" evidence="6">
    <location>
        <position position="195"/>
    </location>
</feature>
<dbReference type="GO" id="GO:0005783">
    <property type="term" value="C:endoplasmic reticulum"/>
    <property type="evidence" value="ECO:0007669"/>
    <property type="project" value="TreeGrafter"/>
</dbReference>
<gene>
    <name evidence="11" type="ORF">ISF_07507</name>
</gene>
<feature type="binding site" evidence="7">
    <location>
        <position position="591"/>
    </location>
    <ligand>
        <name>Ca(2+)</name>
        <dbReference type="ChEBI" id="CHEBI:29108"/>
    </ligand>
</feature>
<keyword evidence="7" id="KW-0106">Calcium</keyword>
<feature type="active site" evidence="6">
    <location>
        <position position="331"/>
    </location>
</feature>
<dbReference type="GO" id="GO:0016020">
    <property type="term" value="C:membrane"/>
    <property type="evidence" value="ECO:0007669"/>
    <property type="project" value="InterPro"/>
</dbReference>
<dbReference type="Gene3D" id="1.50.10.10">
    <property type="match status" value="1"/>
</dbReference>
<dbReference type="GeneID" id="30023799"/>
<dbReference type="PRINTS" id="PR00747">
    <property type="entry name" value="GLYHDRLASE47"/>
</dbReference>
<comment type="cofactor">
    <cofactor evidence="1 7">
        <name>Ca(2+)</name>
        <dbReference type="ChEBI" id="CHEBI:29108"/>
    </cofactor>
</comment>
<keyword evidence="9" id="KW-0326">Glycosidase</keyword>
<feature type="disulfide bond" evidence="8">
    <location>
        <begin position="403"/>
        <end position="432"/>
    </location>
</feature>
<evidence type="ECO:0000256" key="9">
    <source>
        <dbReference type="RuleBase" id="RU361193"/>
    </source>
</evidence>
<comment type="similarity">
    <text evidence="3 9">Belongs to the glycosyl hydrolase 47 family.</text>
</comment>
<comment type="caution">
    <text evidence="11">The sequence shown here is derived from an EMBL/GenBank/DDBJ whole genome shotgun (WGS) entry which is preliminary data.</text>
</comment>
<reference evidence="11 12" key="1">
    <citation type="journal article" date="2016" name="Genome Biol. Evol.">
        <title>Divergent and convergent evolution of fungal pathogenicity.</title>
        <authorList>
            <person name="Shang Y."/>
            <person name="Xiao G."/>
            <person name="Zheng P."/>
            <person name="Cen K."/>
            <person name="Zhan S."/>
            <person name="Wang C."/>
        </authorList>
    </citation>
    <scope>NUCLEOTIDE SEQUENCE [LARGE SCALE GENOMIC DNA]</scope>
    <source>
        <strain evidence="11 12">ARSEF 2679</strain>
    </source>
</reference>
<dbReference type="PANTHER" id="PTHR11742">
    <property type="entry name" value="MANNOSYL-OLIGOSACCHARIDE ALPHA-1,2-MANNOSIDASE-RELATED"/>
    <property type="match status" value="1"/>
</dbReference>
<dbReference type="STRING" id="1081104.A0A167P9V7"/>
<evidence type="ECO:0000256" key="2">
    <source>
        <dbReference type="ARBA" id="ARBA00004922"/>
    </source>
</evidence>
<dbReference type="GO" id="GO:0005509">
    <property type="term" value="F:calcium ion binding"/>
    <property type="evidence" value="ECO:0007669"/>
    <property type="project" value="InterPro"/>
</dbReference>
<dbReference type="GO" id="GO:0005975">
    <property type="term" value="P:carbohydrate metabolic process"/>
    <property type="evidence" value="ECO:0007669"/>
    <property type="project" value="InterPro"/>
</dbReference>
<dbReference type="UniPathway" id="UPA00378"/>
<evidence type="ECO:0000256" key="6">
    <source>
        <dbReference type="PIRSR" id="PIRSR601382-1"/>
    </source>
</evidence>